<proteinExistence type="predicted"/>
<dbReference type="RefSeq" id="WP_013345893.1">
    <property type="nucleotide sequence ID" value="NC_014541.1"/>
</dbReference>
<gene>
    <name evidence="2" type="ordered locus">Fbal_2385</name>
</gene>
<dbReference type="OrthoDB" id="6266342at2"/>
<keyword evidence="1" id="KW-0812">Transmembrane</keyword>
<keyword evidence="1" id="KW-0472">Membrane</keyword>
<organism evidence="2 3">
    <name type="scientific">Ferrimonas balearica (strain DSM 9799 / CCM 4581 / KCTC 23876 / PAT)</name>
    <dbReference type="NCBI Taxonomy" id="550540"/>
    <lineage>
        <taxon>Bacteria</taxon>
        <taxon>Pseudomonadati</taxon>
        <taxon>Pseudomonadota</taxon>
        <taxon>Gammaproteobacteria</taxon>
        <taxon>Alteromonadales</taxon>
        <taxon>Ferrimonadaceae</taxon>
        <taxon>Ferrimonas</taxon>
    </lineage>
</organism>
<sequence length="116" mass="12912">MLVKVLITIVAILIGLGMLKRRNRGQGQPVSTMPSVHPKVWIPALVAVTLIAAGWGWSRYQSHQTLLQVKVFSPAQNEPQLYLVRQGDMDGRRFVTVNGLKVTLGDQDRVEIQPVD</sequence>
<dbReference type="STRING" id="550540.Fbal_2385"/>
<evidence type="ECO:0000313" key="2">
    <source>
        <dbReference type="EMBL" id="ADN76587.1"/>
    </source>
</evidence>
<evidence type="ECO:0000256" key="1">
    <source>
        <dbReference type="SAM" id="Phobius"/>
    </source>
</evidence>
<protein>
    <submittedName>
        <fullName evidence="2">Uncharacterized protein</fullName>
    </submittedName>
</protein>
<reference evidence="2 3" key="1">
    <citation type="journal article" date="2010" name="Stand. Genomic Sci.">
        <title>Complete genome sequence of Ferrimonas balearica type strain (PAT).</title>
        <authorList>
            <person name="Nolan M."/>
            <person name="Sikorski J."/>
            <person name="Davenport K."/>
            <person name="Lucas S."/>
            <person name="Glavina Del Rio T."/>
            <person name="Tice H."/>
            <person name="Cheng J."/>
            <person name="Goodwin L."/>
            <person name="Pitluck S."/>
            <person name="Liolios K."/>
            <person name="Ivanova N."/>
            <person name="Mavromatis K."/>
            <person name="Ovchinnikova G."/>
            <person name="Pati A."/>
            <person name="Chen A."/>
            <person name="Palaniappan K."/>
            <person name="Land M."/>
            <person name="Hauser L."/>
            <person name="Chang Y."/>
            <person name="Jeffries C."/>
            <person name="Tapia R."/>
            <person name="Brettin T."/>
            <person name="Detter J."/>
            <person name="Han C."/>
            <person name="Yasawong M."/>
            <person name="Rohde M."/>
            <person name="Tindall B."/>
            <person name="Goker M."/>
            <person name="Woyke T."/>
            <person name="Bristow J."/>
            <person name="Eisen J."/>
            <person name="Markowitz V."/>
            <person name="Hugenholtz P."/>
            <person name="Kyrpides N."/>
            <person name="Klenk H."/>
            <person name="Lapidus A."/>
        </authorList>
    </citation>
    <scope>NUCLEOTIDE SEQUENCE [LARGE SCALE GENOMIC DNA]</scope>
    <source>
        <strain evidence="3">DSM 9799 / CCM 4581 / KCTC 23876 / PAT</strain>
    </source>
</reference>
<evidence type="ECO:0000313" key="3">
    <source>
        <dbReference type="Proteomes" id="UP000006683"/>
    </source>
</evidence>
<dbReference type="AlphaFoldDB" id="E1SM69"/>
<dbReference type="GeneID" id="67182595"/>
<dbReference type="HOGENOM" id="CLU_139110_1_0_6"/>
<accession>E1SM69</accession>
<feature type="transmembrane region" description="Helical" evidence="1">
    <location>
        <begin position="40"/>
        <end position="58"/>
    </location>
</feature>
<dbReference type="KEGG" id="fbl:Fbal_2385"/>
<keyword evidence="3" id="KW-1185">Reference proteome</keyword>
<dbReference type="EMBL" id="CP002209">
    <property type="protein sequence ID" value="ADN76587.1"/>
    <property type="molecule type" value="Genomic_DNA"/>
</dbReference>
<name>E1SM69_FERBD</name>
<dbReference type="Proteomes" id="UP000006683">
    <property type="component" value="Chromosome"/>
</dbReference>
<keyword evidence="1" id="KW-1133">Transmembrane helix</keyword>